<dbReference type="PANTHER" id="PTHR47649:SF1">
    <property type="entry name" value="RIBONUCLEASE D"/>
    <property type="match status" value="1"/>
</dbReference>
<dbReference type="InterPro" id="IPR002562">
    <property type="entry name" value="3'-5'_exonuclease_dom"/>
</dbReference>
<name>A0A3S1B155_9CYAN</name>
<dbReference type="GO" id="GO:0006139">
    <property type="term" value="P:nucleobase-containing compound metabolic process"/>
    <property type="evidence" value="ECO:0007669"/>
    <property type="project" value="InterPro"/>
</dbReference>
<dbReference type="InterPro" id="IPR036397">
    <property type="entry name" value="RNaseH_sf"/>
</dbReference>
<dbReference type="InterPro" id="IPR012337">
    <property type="entry name" value="RNaseH-like_sf"/>
</dbReference>
<evidence type="ECO:0000313" key="3">
    <source>
        <dbReference type="Proteomes" id="UP000271624"/>
    </source>
</evidence>
<dbReference type="SMART" id="SM00474">
    <property type="entry name" value="35EXOc"/>
    <property type="match status" value="1"/>
</dbReference>
<dbReference type="GO" id="GO:0008408">
    <property type="term" value="F:3'-5' exonuclease activity"/>
    <property type="evidence" value="ECO:0007669"/>
    <property type="project" value="InterPro"/>
</dbReference>
<feature type="domain" description="3'-5' exonuclease" evidence="1">
    <location>
        <begin position="1"/>
        <end position="179"/>
    </location>
</feature>
<gene>
    <name evidence="2" type="ORF">DSM106972_057240</name>
</gene>
<reference evidence="2" key="1">
    <citation type="submission" date="2018-12" db="EMBL/GenBank/DDBJ databases">
        <authorList>
            <person name="Will S."/>
            <person name="Neumann-Schaal M."/>
            <person name="Henke P."/>
        </authorList>
    </citation>
    <scope>NUCLEOTIDE SEQUENCE</scope>
    <source>
        <strain evidence="2">PCC 7102</strain>
    </source>
</reference>
<evidence type="ECO:0000259" key="1">
    <source>
        <dbReference type="SMART" id="SM00474"/>
    </source>
</evidence>
<reference evidence="2" key="2">
    <citation type="journal article" date="2019" name="Genome Biol. Evol.">
        <title>Day and night: Metabolic profiles and evolutionary relationships of six axenic non-marine cyanobacteria.</title>
        <authorList>
            <person name="Will S.E."/>
            <person name="Henke P."/>
            <person name="Boedeker C."/>
            <person name="Huang S."/>
            <person name="Brinkmann H."/>
            <person name="Rohde M."/>
            <person name="Jarek M."/>
            <person name="Friedl T."/>
            <person name="Seufert S."/>
            <person name="Schumacher M."/>
            <person name="Overmann J."/>
            <person name="Neumann-Schaal M."/>
            <person name="Petersen J."/>
        </authorList>
    </citation>
    <scope>NUCLEOTIDE SEQUENCE [LARGE SCALE GENOMIC DNA]</scope>
    <source>
        <strain evidence="2">PCC 7102</strain>
    </source>
</reference>
<dbReference type="AlphaFoldDB" id="A0A3S1B155"/>
<proteinExistence type="predicted"/>
<keyword evidence="3" id="KW-1185">Reference proteome</keyword>
<dbReference type="PANTHER" id="PTHR47649">
    <property type="entry name" value="RIBONUCLEASE D"/>
    <property type="match status" value="1"/>
</dbReference>
<evidence type="ECO:0000313" key="2">
    <source>
        <dbReference type="EMBL" id="RUT02804.1"/>
    </source>
</evidence>
<dbReference type="CDD" id="cd06142">
    <property type="entry name" value="RNaseD_exo"/>
    <property type="match status" value="1"/>
</dbReference>
<sequence>MQYLTGSIEIITKINELTSAKILWVDTEIADWYTEKPRLSIIQVLTKANDAASQSVYIFDVLDKHDLISYFINQIMINPQIEKVCHNASFDLKYLGSIDAQNITCTLKKARRISKEVLQVSNLQLKTLATELCNFSDVDKEEQGSDWGRRPLTQKQLKYAAMDTVYLAAVHQRLLAFSKANVLTPVIEVAPSSTQPVEKPKSLTPNKLRLAFECPRLLYLNHHFGGSTLFLQTEDVIDISQFHNLVDELINLLLNKPDFIELFRPSASELVVEQIAHNIQQLYYNRIFYAYLQKATSKDSKLAQPLLKVWEGLKKLIISFAELLIINRNYCDAENVISETFIVEDRKLEHYFNLPDNSQLRVLGRYDYLVFNFDLNRLCLIEFKAYQPVDLSAQLAQVAVYSYMLSQNKKAPVDSVVYCILPFKEYYYSWEQLEHIAHELIPRKLEQMQQWLTWRAPLPNPPPATIQPHLCQICPQQQKCQSYFGGSS</sequence>
<dbReference type="GO" id="GO:0003676">
    <property type="term" value="F:nucleic acid binding"/>
    <property type="evidence" value="ECO:0007669"/>
    <property type="project" value="InterPro"/>
</dbReference>
<dbReference type="SUPFAM" id="SSF53098">
    <property type="entry name" value="Ribonuclease H-like"/>
    <property type="match status" value="1"/>
</dbReference>
<dbReference type="Gene3D" id="3.30.420.10">
    <property type="entry name" value="Ribonuclease H-like superfamily/Ribonuclease H"/>
    <property type="match status" value="1"/>
</dbReference>
<dbReference type="Proteomes" id="UP000271624">
    <property type="component" value="Unassembled WGS sequence"/>
</dbReference>
<dbReference type="InterPro" id="IPR051086">
    <property type="entry name" value="RNase_D-like"/>
</dbReference>
<organism evidence="2 3">
    <name type="scientific">Dulcicalothrix desertica PCC 7102</name>
    <dbReference type="NCBI Taxonomy" id="232991"/>
    <lineage>
        <taxon>Bacteria</taxon>
        <taxon>Bacillati</taxon>
        <taxon>Cyanobacteriota</taxon>
        <taxon>Cyanophyceae</taxon>
        <taxon>Nostocales</taxon>
        <taxon>Calotrichaceae</taxon>
        <taxon>Dulcicalothrix</taxon>
    </lineage>
</organism>
<dbReference type="OrthoDB" id="9807790at2"/>
<dbReference type="Pfam" id="PF01612">
    <property type="entry name" value="DNA_pol_A_exo1"/>
    <property type="match status" value="1"/>
</dbReference>
<dbReference type="EMBL" id="RSCL01000015">
    <property type="protein sequence ID" value="RUT02804.1"/>
    <property type="molecule type" value="Genomic_DNA"/>
</dbReference>
<dbReference type="Gene3D" id="3.90.320.10">
    <property type="match status" value="1"/>
</dbReference>
<dbReference type="InterPro" id="IPR011604">
    <property type="entry name" value="PDDEXK-like_dom_sf"/>
</dbReference>
<comment type="caution">
    <text evidence="2">The sequence shown here is derived from an EMBL/GenBank/DDBJ whole genome shotgun (WGS) entry which is preliminary data.</text>
</comment>
<protein>
    <recommendedName>
        <fullName evidence="1">3'-5' exonuclease domain-containing protein</fullName>
    </recommendedName>
</protein>
<accession>A0A3S1B155</accession>
<dbReference type="RefSeq" id="WP_127083986.1">
    <property type="nucleotide sequence ID" value="NZ_RSCL01000015.1"/>
</dbReference>